<dbReference type="PANTHER" id="PTHR42844">
    <property type="entry name" value="DIHYDRONEOPTERIN ALDOLASE 1-RELATED"/>
    <property type="match status" value="1"/>
</dbReference>
<keyword evidence="4 6" id="KW-0289">Folate biosynthesis</keyword>
<comment type="catalytic activity">
    <reaction evidence="1 6">
        <text>7,8-dihydroneopterin = 6-hydroxymethyl-7,8-dihydropterin + glycolaldehyde</text>
        <dbReference type="Rhea" id="RHEA:10540"/>
        <dbReference type="ChEBI" id="CHEBI:17001"/>
        <dbReference type="ChEBI" id="CHEBI:17071"/>
        <dbReference type="ChEBI" id="CHEBI:44841"/>
        <dbReference type="EC" id="4.1.2.25"/>
    </reaction>
</comment>
<name>A0ABS4KGI0_9FIRM</name>
<dbReference type="Gene3D" id="3.30.1130.10">
    <property type="match status" value="1"/>
</dbReference>
<comment type="function">
    <text evidence="6">Catalyzes the conversion of 7,8-dihydroneopterin to 6-hydroxymethyl-7,8-dihydropterin.</text>
</comment>
<dbReference type="InterPro" id="IPR043133">
    <property type="entry name" value="GTP-CH-I_C/QueF"/>
</dbReference>
<dbReference type="EC" id="4.1.2.25" evidence="6"/>
<evidence type="ECO:0000256" key="3">
    <source>
        <dbReference type="ARBA" id="ARBA00005708"/>
    </source>
</evidence>
<comment type="pathway">
    <text evidence="2 6">Cofactor biosynthesis; tetrahydrofolate biosynthesis; 2-amino-4-hydroxy-6-hydroxymethyl-7,8-dihydropteridine diphosphate from 7,8-dihydroneopterin triphosphate: step 3/4.</text>
</comment>
<dbReference type="SUPFAM" id="SSF55620">
    <property type="entry name" value="Tetrahydrobiopterin biosynthesis enzymes-like"/>
    <property type="match status" value="1"/>
</dbReference>
<reference evidence="8 9" key="1">
    <citation type="submission" date="2021-03" db="EMBL/GenBank/DDBJ databases">
        <title>Genomic Encyclopedia of Type Strains, Phase IV (KMG-IV): sequencing the most valuable type-strain genomes for metagenomic binning, comparative biology and taxonomic classification.</title>
        <authorList>
            <person name="Goeker M."/>
        </authorList>
    </citation>
    <scope>NUCLEOTIDE SEQUENCE [LARGE SCALE GENOMIC DNA]</scope>
    <source>
        <strain evidence="8 9">DSM 27512</strain>
    </source>
</reference>
<dbReference type="Pfam" id="PF02152">
    <property type="entry name" value="FolB"/>
    <property type="match status" value="1"/>
</dbReference>
<dbReference type="SMART" id="SM00905">
    <property type="entry name" value="FolB"/>
    <property type="match status" value="1"/>
</dbReference>
<dbReference type="NCBIfam" id="TIGR00525">
    <property type="entry name" value="folB"/>
    <property type="match status" value="1"/>
</dbReference>
<keyword evidence="5 6" id="KW-0456">Lyase</keyword>
<keyword evidence="9" id="KW-1185">Reference proteome</keyword>
<accession>A0ABS4KGI0</accession>
<protein>
    <recommendedName>
        <fullName evidence="6">7,8-dihydroneopterin aldolase</fullName>
        <ecNumber evidence="6">4.1.2.25</ecNumber>
    </recommendedName>
</protein>
<evidence type="ECO:0000259" key="7">
    <source>
        <dbReference type="SMART" id="SM00905"/>
    </source>
</evidence>
<gene>
    <name evidence="8" type="ORF">J2Z35_000165</name>
</gene>
<evidence type="ECO:0000256" key="5">
    <source>
        <dbReference type="ARBA" id="ARBA00023239"/>
    </source>
</evidence>
<dbReference type="NCBIfam" id="TIGR00526">
    <property type="entry name" value="folB_dom"/>
    <property type="match status" value="1"/>
</dbReference>
<dbReference type="EMBL" id="JAGGLI010000001">
    <property type="protein sequence ID" value="MBP2026376.1"/>
    <property type="molecule type" value="Genomic_DNA"/>
</dbReference>
<evidence type="ECO:0000256" key="2">
    <source>
        <dbReference type="ARBA" id="ARBA00005013"/>
    </source>
</evidence>
<dbReference type="CDD" id="cd00534">
    <property type="entry name" value="DHNA_DHNTPE"/>
    <property type="match status" value="1"/>
</dbReference>
<dbReference type="GO" id="GO:0004150">
    <property type="term" value="F:dihydroneopterin aldolase activity"/>
    <property type="evidence" value="ECO:0007669"/>
    <property type="project" value="UniProtKB-EC"/>
</dbReference>
<evidence type="ECO:0000256" key="1">
    <source>
        <dbReference type="ARBA" id="ARBA00001353"/>
    </source>
</evidence>
<dbReference type="RefSeq" id="WP_209658355.1">
    <property type="nucleotide sequence ID" value="NZ_JAGGLI010000001.1"/>
</dbReference>
<feature type="domain" description="Dihydroneopterin aldolase/epimerase" evidence="7">
    <location>
        <begin position="4"/>
        <end position="117"/>
    </location>
</feature>
<evidence type="ECO:0000256" key="4">
    <source>
        <dbReference type="ARBA" id="ARBA00022909"/>
    </source>
</evidence>
<organism evidence="8 9">
    <name type="scientific">Acetoanaerobium pronyense</name>
    <dbReference type="NCBI Taxonomy" id="1482736"/>
    <lineage>
        <taxon>Bacteria</taxon>
        <taxon>Bacillati</taxon>
        <taxon>Bacillota</taxon>
        <taxon>Clostridia</taxon>
        <taxon>Peptostreptococcales</taxon>
        <taxon>Filifactoraceae</taxon>
        <taxon>Acetoanaerobium</taxon>
    </lineage>
</organism>
<dbReference type="Proteomes" id="UP001314903">
    <property type="component" value="Unassembled WGS sequence"/>
</dbReference>
<dbReference type="InterPro" id="IPR006156">
    <property type="entry name" value="Dihydroneopterin_aldolase"/>
</dbReference>
<comment type="similarity">
    <text evidence="3 6">Belongs to the DHNA family.</text>
</comment>
<proteinExistence type="inferred from homology"/>
<sequence length="125" mass="14570">MDKITLKDLSFFGYHGVLEEEKVLGQKFFIDIDLYLDLKEAGLSDNLHKSVSYAEVYEVAKKHCQEKRYDLLEALAENISKEIFKEFKKIKSVKIKIKKPEAPVKGIFEYMGISIKRSRGDYKDE</sequence>
<dbReference type="PANTHER" id="PTHR42844:SF1">
    <property type="entry name" value="DIHYDRONEOPTERIN ALDOLASE 1-RELATED"/>
    <property type="match status" value="1"/>
</dbReference>
<comment type="caution">
    <text evidence="8">The sequence shown here is derived from an EMBL/GenBank/DDBJ whole genome shotgun (WGS) entry which is preliminary data.</text>
</comment>
<evidence type="ECO:0000313" key="8">
    <source>
        <dbReference type="EMBL" id="MBP2026376.1"/>
    </source>
</evidence>
<evidence type="ECO:0000313" key="9">
    <source>
        <dbReference type="Proteomes" id="UP001314903"/>
    </source>
</evidence>
<evidence type="ECO:0000256" key="6">
    <source>
        <dbReference type="RuleBase" id="RU362079"/>
    </source>
</evidence>
<dbReference type="InterPro" id="IPR006157">
    <property type="entry name" value="FolB_dom"/>
</dbReference>